<evidence type="ECO:0000256" key="2">
    <source>
        <dbReference type="SAM" id="SignalP"/>
    </source>
</evidence>
<evidence type="ECO:0000313" key="4">
    <source>
        <dbReference type="Proteomes" id="UP000678499"/>
    </source>
</evidence>
<dbReference type="EMBL" id="CAJPEX010012264">
    <property type="protein sequence ID" value="CAG0925332.1"/>
    <property type="molecule type" value="Genomic_DNA"/>
</dbReference>
<organism evidence="3">
    <name type="scientific">Notodromas monacha</name>
    <dbReference type="NCBI Taxonomy" id="399045"/>
    <lineage>
        <taxon>Eukaryota</taxon>
        <taxon>Metazoa</taxon>
        <taxon>Ecdysozoa</taxon>
        <taxon>Arthropoda</taxon>
        <taxon>Crustacea</taxon>
        <taxon>Oligostraca</taxon>
        <taxon>Ostracoda</taxon>
        <taxon>Podocopa</taxon>
        <taxon>Podocopida</taxon>
        <taxon>Cypridocopina</taxon>
        <taxon>Cypridoidea</taxon>
        <taxon>Cyprididae</taxon>
        <taxon>Notodromas</taxon>
    </lineage>
</organism>
<accession>A0A7R9GL51</accession>
<feature type="chain" id="PRO_5036210889" evidence="2">
    <location>
        <begin position="24"/>
        <end position="91"/>
    </location>
</feature>
<name>A0A7R9GL51_9CRUS</name>
<keyword evidence="4" id="KW-1185">Reference proteome</keyword>
<feature type="region of interest" description="Disordered" evidence="1">
    <location>
        <begin position="69"/>
        <end position="91"/>
    </location>
</feature>
<reference evidence="3" key="1">
    <citation type="submission" date="2020-11" db="EMBL/GenBank/DDBJ databases">
        <authorList>
            <person name="Tran Van P."/>
        </authorList>
    </citation>
    <scope>NUCLEOTIDE SEQUENCE</scope>
</reference>
<keyword evidence="2" id="KW-0732">Signal</keyword>
<evidence type="ECO:0000313" key="3">
    <source>
        <dbReference type="EMBL" id="CAD7285180.1"/>
    </source>
</evidence>
<dbReference type="AlphaFoldDB" id="A0A7R9GL51"/>
<gene>
    <name evidence="3" type="ORF">NMOB1V02_LOCUS12782</name>
</gene>
<proteinExistence type="predicted"/>
<evidence type="ECO:0000256" key="1">
    <source>
        <dbReference type="SAM" id="MobiDB-lite"/>
    </source>
</evidence>
<feature type="signal peptide" evidence="2">
    <location>
        <begin position="1"/>
        <end position="23"/>
    </location>
</feature>
<sequence length="91" mass="9910">MQSAGKMIFAFVLLSGLICAALAEPNPNYMPAMAYGGMMSSSSSGMSMQMKGKPKYYTKYPKKKYVVSYKQKRPQKGYGGSSSSSSSDDDY</sequence>
<protein>
    <submittedName>
        <fullName evidence="3">Uncharacterized protein</fullName>
    </submittedName>
</protein>
<feature type="compositionally biased region" description="Low complexity" evidence="1">
    <location>
        <begin position="81"/>
        <end position="91"/>
    </location>
</feature>
<dbReference type="EMBL" id="OA894301">
    <property type="protein sequence ID" value="CAD7285180.1"/>
    <property type="molecule type" value="Genomic_DNA"/>
</dbReference>
<dbReference type="Proteomes" id="UP000678499">
    <property type="component" value="Unassembled WGS sequence"/>
</dbReference>